<evidence type="ECO:0000256" key="1">
    <source>
        <dbReference type="ARBA" id="ARBA00004479"/>
    </source>
</evidence>
<keyword evidence="5" id="KW-0677">Repeat</keyword>
<dbReference type="GeneID" id="106763704"/>
<evidence type="ECO:0000256" key="7">
    <source>
        <dbReference type="ARBA" id="ARBA00023136"/>
    </source>
</evidence>
<accession>A0A1S3UBG3</accession>
<keyword evidence="9" id="KW-0325">Glycoprotein</keyword>
<dbReference type="SUPFAM" id="SSF52058">
    <property type="entry name" value="L domain-like"/>
    <property type="match status" value="2"/>
</dbReference>
<keyword evidence="3" id="KW-0812">Transmembrane</keyword>
<dbReference type="PANTHER" id="PTHR48063">
    <property type="entry name" value="LRR RECEPTOR-LIKE KINASE"/>
    <property type="match status" value="1"/>
</dbReference>
<evidence type="ECO:0000256" key="8">
    <source>
        <dbReference type="ARBA" id="ARBA00023170"/>
    </source>
</evidence>
<feature type="signal peptide" evidence="10">
    <location>
        <begin position="1"/>
        <end position="26"/>
    </location>
</feature>
<evidence type="ECO:0000256" key="4">
    <source>
        <dbReference type="ARBA" id="ARBA00022729"/>
    </source>
</evidence>
<gene>
    <name evidence="14" type="primary">LOC106763704</name>
</gene>
<dbReference type="OrthoDB" id="1432563at2759"/>
<name>A0A1S3UBG3_VIGRR</name>
<keyword evidence="2" id="KW-0433">Leucine-rich repeat</keyword>
<dbReference type="AlphaFoldDB" id="A0A1S3UBG3"/>
<evidence type="ECO:0000313" key="13">
    <source>
        <dbReference type="Proteomes" id="UP000087766"/>
    </source>
</evidence>
<dbReference type="Gene3D" id="3.80.10.10">
    <property type="entry name" value="Ribonuclease Inhibitor"/>
    <property type="match status" value="2"/>
</dbReference>
<dbReference type="GO" id="GO:0016020">
    <property type="term" value="C:membrane"/>
    <property type="evidence" value="ECO:0007669"/>
    <property type="project" value="UniProtKB-SubCell"/>
</dbReference>
<dbReference type="STRING" id="3916.A0A1S3UBG3"/>
<protein>
    <submittedName>
        <fullName evidence="14">Probably inactive leucine-rich repeat receptor-like protein kinase At2g25790</fullName>
    </submittedName>
</protein>
<keyword evidence="13" id="KW-1185">Reference proteome</keyword>
<evidence type="ECO:0000313" key="14">
    <source>
        <dbReference type="RefSeq" id="XP_014503356.1"/>
    </source>
</evidence>
<organism evidence="13 14">
    <name type="scientific">Vigna radiata var. radiata</name>
    <name type="common">Mung bean</name>
    <name type="synonym">Phaseolus aureus</name>
    <dbReference type="NCBI Taxonomy" id="3916"/>
    <lineage>
        <taxon>Eukaryota</taxon>
        <taxon>Viridiplantae</taxon>
        <taxon>Streptophyta</taxon>
        <taxon>Embryophyta</taxon>
        <taxon>Tracheophyta</taxon>
        <taxon>Spermatophyta</taxon>
        <taxon>Magnoliopsida</taxon>
        <taxon>eudicotyledons</taxon>
        <taxon>Gunneridae</taxon>
        <taxon>Pentapetalae</taxon>
        <taxon>rosids</taxon>
        <taxon>fabids</taxon>
        <taxon>Fabales</taxon>
        <taxon>Fabaceae</taxon>
        <taxon>Papilionoideae</taxon>
        <taxon>50 kb inversion clade</taxon>
        <taxon>NPAAA clade</taxon>
        <taxon>indigoferoid/millettioid clade</taxon>
        <taxon>Phaseoleae</taxon>
        <taxon>Vigna</taxon>
    </lineage>
</organism>
<keyword evidence="4 10" id="KW-0732">Signal</keyword>
<dbReference type="Pfam" id="PF23598">
    <property type="entry name" value="LRR_14"/>
    <property type="match status" value="1"/>
</dbReference>
<evidence type="ECO:0000256" key="9">
    <source>
        <dbReference type="ARBA" id="ARBA00023180"/>
    </source>
</evidence>
<comment type="subcellular location">
    <subcellularLocation>
        <location evidence="1">Membrane</location>
        <topology evidence="1">Single-pass type I membrane protein</topology>
    </subcellularLocation>
</comment>
<dbReference type="InterPro" id="IPR013210">
    <property type="entry name" value="LRR_N_plant-typ"/>
</dbReference>
<dbReference type="InterPro" id="IPR032675">
    <property type="entry name" value="LRR_dom_sf"/>
</dbReference>
<dbReference type="InterPro" id="IPR046956">
    <property type="entry name" value="RLP23-like"/>
</dbReference>
<keyword evidence="6" id="KW-1133">Transmembrane helix</keyword>
<proteinExistence type="predicted"/>
<evidence type="ECO:0000256" key="3">
    <source>
        <dbReference type="ARBA" id="ARBA00022692"/>
    </source>
</evidence>
<feature type="chain" id="PRO_5010328247" evidence="10">
    <location>
        <begin position="27"/>
        <end position="474"/>
    </location>
</feature>
<dbReference type="Pfam" id="PF08263">
    <property type="entry name" value="LRRNT_2"/>
    <property type="match status" value="1"/>
</dbReference>
<evidence type="ECO:0000256" key="5">
    <source>
        <dbReference type="ARBA" id="ARBA00022737"/>
    </source>
</evidence>
<keyword evidence="7" id="KW-0472">Membrane</keyword>
<evidence type="ECO:0000256" key="10">
    <source>
        <dbReference type="SAM" id="SignalP"/>
    </source>
</evidence>
<evidence type="ECO:0000259" key="11">
    <source>
        <dbReference type="Pfam" id="PF08263"/>
    </source>
</evidence>
<feature type="domain" description="Disease resistance R13L4/SHOC-2-like LRR" evidence="12">
    <location>
        <begin position="196"/>
        <end position="408"/>
    </location>
</feature>
<reference evidence="14" key="2">
    <citation type="submission" date="2025-08" db="UniProtKB">
        <authorList>
            <consortium name="RefSeq"/>
        </authorList>
    </citation>
    <scope>IDENTIFICATION</scope>
    <source>
        <tissue evidence="14">Leaf</tissue>
    </source>
</reference>
<evidence type="ECO:0000259" key="12">
    <source>
        <dbReference type="Pfam" id="PF23598"/>
    </source>
</evidence>
<reference evidence="13" key="1">
    <citation type="journal article" date="2014" name="Nat. Commun.">
        <title>Genome sequence of mungbean and insights into evolution within Vigna species.</title>
        <authorList>
            <person name="Kang Y.J."/>
            <person name="Kim S.K."/>
            <person name="Kim M.Y."/>
            <person name="Lestari P."/>
            <person name="Kim K.H."/>
            <person name="Ha B.K."/>
            <person name="Jun T.H."/>
            <person name="Hwang W.J."/>
            <person name="Lee T."/>
            <person name="Lee J."/>
            <person name="Shim S."/>
            <person name="Yoon M.Y."/>
            <person name="Jang Y.E."/>
            <person name="Han K.S."/>
            <person name="Taeprayoon P."/>
            <person name="Yoon N."/>
            <person name="Somta P."/>
            <person name="Tanya P."/>
            <person name="Kim K.S."/>
            <person name="Gwag J.G."/>
            <person name="Moon J.K."/>
            <person name="Lee Y.H."/>
            <person name="Park B.S."/>
            <person name="Bombarely A."/>
            <person name="Doyle J.J."/>
            <person name="Jackson S.A."/>
            <person name="Schafleitner R."/>
            <person name="Srinives P."/>
            <person name="Varshney R.K."/>
            <person name="Lee S.H."/>
        </authorList>
    </citation>
    <scope>NUCLEOTIDE SEQUENCE [LARGE SCALE GENOMIC DNA]</scope>
    <source>
        <strain evidence="13">cv. VC1973A</strain>
    </source>
</reference>
<dbReference type="PANTHER" id="PTHR48063:SF52">
    <property type="entry name" value="LRR RECEPTOR-LIKE KINASE FAMILY PROTEIN"/>
    <property type="match status" value="1"/>
</dbReference>
<dbReference type="InterPro" id="IPR055414">
    <property type="entry name" value="LRR_R13L4/SHOC2-like"/>
</dbReference>
<dbReference type="KEGG" id="vra:106763704"/>
<evidence type="ECO:0000256" key="2">
    <source>
        <dbReference type="ARBA" id="ARBA00022614"/>
    </source>
</evidence>
<keyword evidence="8" id="KW-0675">Receptor</keyword>
<feature type="domain" description="Leucine-rich repeat-containing N-terminal plant-type" evidence="11">
    <location>
        <begin position="34"/>
        <end position="72"/>
    </location>
</feature>
<sequence>MNTSPSHNAIIFYWLFLGVMFNHAYCTFNIRCNQQDTNALLNFKQGVTDPSAILSSWTPQLDCCDWKGVICSNITSRVTGISLPCSTTLPSYTDEEDKSHCLTGSIHLSLLLVELEFLELLNLKNNDFLALQFDYLHTHNCHNLSIPTSSRHCVNSSILSDLDLSLNWNLVISSLQWLPHISTLEYLNLCTVDLSEETNWLPLVTKLSSLSVLNMCDSKLKDLSLSLQYANFTALQVLDLSGIEFKSELPKWLFNLSSTVYVLDLSLNSLIGHLPKDLLNLRELEELAMEDNNLDGPIPDWLGEFEQLKTLILGVNMFSGSIPTNLGNLSTLITLDVASNPLTGVVSERNLAKLSKLKSLHIYSYSTLIFDFDSDWIPPFQLEELQLKFSNPNLPTWLYTQRSLERLTIWESSFEAPEKFWQFVSSVIELDLEGNLIDGDMSNVLLNSTVIDLSSNGLKGCLPQLSQQVKIVAL</sequence>
<dbReference type="Proteomes" id="UP000087766">
    <property type="component" value="Chromosome 6"/>
</dbReference>
<dbReference type="FunFam" id="3.80.10.10:FF:000041">
    <property type="entry name" value="LRR receptor-like serine/threonine-protein kinase ERECTA"/>
    <property type="match status" value="1"/>
</dbReference>
<evidence type="ECO:0000256" key="6">
    <source>
        <dbReference type="ARBA" id="ARBA00022989"/>
    </source>
</evidence>
<dbReference type="RefSeq" id="XP_014503356.1">
    <property type="nucleotide sequence ID" value="XM_014647870.1"/>
</dbReference>